<reference evidence="4 5" key="1">
    <citation type="submission" date="2018-01" db="EMBL/GenBank/DDBJ databases">
        <title>Genome Sequencing and Assembly of Anaerobacter polyendosporus strain CT4.</title>
        <authorList>
            <person name="Tachaapaikoon C."/>
            <person name="Sutheeworapong S."/>
            <person name="Jenjaroenpun P."/>
            <person name="Wongsurawat T."/>
            <person name="Nookeaw I."/>
            <person name="Cheawchanlertfa P."/>
            <person name="Kosugi A."/>
            <person name="Cheevadhanarak S."/>
            <person name="Ratanakhanokchai K."/>
        </authorList>
    </citation>
    <scope>NUCLEOTIDE SEQUENCE [LARGE SCALE GENOMIC DNA]</scope>
    <source>
        <strain evidence="4 5">CT4</strain>
    </source>
</reference>
<dbReference type="InterPro" id="IPR013785">
    <property type="entry name" value="Aldolase_TIM"/>
</dbReference>
<feature type="domain" description="DUF512" evidence="1">
    <location>
        <begin position="219"/>
        <end position="427"/>
    </location>
</feature>
<dbReference type="OrthoDB" id="9774724at2"/>
<evidence type="ECO:0000259" key="2">
    <source>
        <dbReference type="Pfam" id="PF17820"/>
    </source>
</evidence>
<dbReference type="Pfam" id="PF17820">
    <property type="entry name" value="PDZ_6"/>
    <property type="match status" value="1"/>
</dbReference>
<evidence type="ECO:0000313" key="4">
    <source>
        <dbReference type="EMBL" id="QAA33718.1"/>
    </source>
</evidence>
<dbReference type="EMBL" id="CP025746">
    <property type="protein sequence ID" value="QAA33718.1"/>
    <property type="molecule type" value="Genomic_DNA"/>
</dbReference>
<dbReference type="InterPro" id="IPR036034">
    <property type="entry name" value="PDZ_sf"/>
</dbReference>
<dbReference type="InterPro" id="IPR007549">
    <property type="entry name" value="DUF512"/>
</dbReference>
<dbReference type="AlphaFoldDB" id="A0A3R5UHB5"/>
<proteinExistence type="predicted"/>
<dbReference type="Gene3D" id="3.20.20.70">
    <property type="entry name" value="Aldolase class I"/>
    <property type="match status" value="1"/>
</dbReference>
<feature type="domain" description="Putative radical SAM N-terminal" evidence="3">
    <location>
        <begin position="66"/>
        <end position="216"/>
    </location>
</feature>
<dbReference type="Pfam" id="PF04459">
    <property type="entry name" value="DUF512"/>
    <property type="match status" value="1"/>
</dbReference>
<protein>
    <submittedName>
        <fullName evidence="4">Radical SAM protein</fullName>
    </submittedName>
</protein>
<accession>A0A3R5UHB5</accession>
<keyword evidence="5" id="KW-1185">Reference proteome</keyword>
<gene>
    <name evidence="4" type="ORF">C1I91_19975</name>
</gene>
<evidence type="ECO:0000259" key="3">
    <source>
        <dbReference type="Pfam" id="PF19238"/>
    </source>
</evidence>
<name>A0A3R5UHB5_9CLOT</name>
<dbReference type="InterPro" id="IPR058240">
    <property type="entry name" value="rSAM_sf"/>
</dbReference>
<dbReference type="SUPFAM" id="SSF50156">
    <property type="entry name" value="PDZ domain-like"/>
    <property type="match status" value="1"/>
</dbReference>
<dbReference type="InterPro" id="IPR041489">
    <property type="entry name" value="PDZ_6"/>
</dbReference>
<organism evidence="4 5">
    <name type="scientific">Clostridium manihotivorum</name>
    <dbReference type="NCBI Taxonomy" id="2320868"/>
    <lineage>
        <taxon>Bacteria</taxon>
        <taxon>Bacillati</taxon>
        <taxon>Bacillota</taxon>
        <taxon>Clostridia</taxon>
        <taxon>Eubacteriales</taxon>
        <taxon>Clostridiaceae</taxon>
        <taxon>Clostridium</taxon>
    </lineage>
</organism>
<dbReference type="InterPro" id="IPR045375">
    <property type="entry name" value="Put_radical_SAM-like_N"/>
</dbReference>
<dbReference type="SUPFAM" id="SSF102114">
    <property type="entry name" value="Radical SAM enzymes"/>
    <property type="match status" value="1"/>
</dbReference>
<feature type="domain" description="PDZ" evidence="2">
    <location>
        <begin position="5"/>
        <end position="44"/>
    </location>
</feature>
<dbReference type="Pfam" id="PF19238">
    <property type="entry name" value="Radical_SAM_2"/>
    <property type="match status" value="1"/>
</dbReference>
<sequence>MKNKIVKILPGGIAEELGIEVGDYLISINETEVNDVIDYKFLMAEEYLDVEVEKPDGEVWVYEIEKEYDEDLGVEFEASIMDKAKSCSNKCIFCFIDQLPNGMRDTLYFKDDDSRLSFLQGNFVTLTNMKDCDIDRIIRYRISPINVSVHTTNPELRVKMLNNRFAGNIYDRLKRLAEAGIEMNAQIVVVPGVNNGEELKKTILDLYALYPSIQNVAAVPIGITKHREGLAKLDIFDGDSARKEIEMVEELQDRFVKEIGTPFVRLSDEFYVLSDYEIPHEDFYDGYHQIEDGVGVIRMLRNTISRDITELKSNITGHFAIATGVSAYEEVKKVADSIMNKNKNIKIDVYKVINHFFGETITVNGLLTGKDIINQLKDDLKAPYLLMADNMFRKGYELGSVEDKIMLDDLRIKDVEEQLDVKVIVCDYTGEDLIEIINAYCEEE</sequence>
<dbReference type="RefSeq" id="WP_128214444.1">
    <property type="nucleotide sequence ID" value="NZ_CP025746.1"/>
</dbReference>
<dbReference type="KEGG" id="cmah:C1I91_19975"/>
<dbReference type="Proteomes" id="UP000286268">
    <property type="component" value="Chromosome"/>
</dbReference>
<evidence type="ECO:0000259" key="1">
    <source>
        <dbReference type="Pfam" id="PF04459"/>
    </source>
</evidence>
<evidence type="ECO:0000313" key="5">
    <source>
        <dbReference type="Proteomes" id="UP000286268"/>
    </source>
</evidence>